<reference evidence="3" key="1">
    <citation type="submission" date="2017-02" db="UniProtKB">
        <authorList>
            <consortium name="WormBaseParasite"/>
        </authorList>
    </citation>
    <scope>IDENTIFICATION</scope>
</reference>
<dbReference type="EMBL" id="UYSL01020387">
    <property type="protein sequence ID" value="VDL74374.1"/>
    <property type="molecule type" value="Genomic_DNA"/>
</dbReference>
<dbReference type="WBParaSite" id="NBR_0001078401-mRNA-1">
    <property type="protein sequence ID" value="NBR_0001078401-mRNA-1"/>
    <property type="gene ID" value="NBR_0001078401"/>
</dbReference>
<evidence type="ECO:0000313" key="3">
    <source>
        <dbReference type="WBParaSite" id="NBR_0001078401-mRNA-1"/>
    </source>
</evidence>
<dbReference type="Proteomes" id="UP000271162">
    <property type="component" value="Unassembled WGS sequence"/>
</dbReference>
<keyword evidence="2" id="KW-1185">Reference proteome</keyword>
<accession>A0A0N4Y4G5</accession>
<reference evidence="1 2" key="2">
    <citation type="submission" date="2018-11" db="EMBL/GenBank/DDBJ databases">
        <authorList>
            <consortium name="Pathogen Informatics"/>
        </authorList>
    </citation>
    <scope>NUCLEOTIDE SEQUENCE [LARGE SCALE GENOMIC DNA]</scope>
</reference>
<dbReference type="AlphaFoldDB" id="A0A0N4Y4G5"/>
<sequence>MASQEKTKGSVRFNTAVTRHDGREGITLGCRSDTWPALPNPDATASDLSTVSLASTPAESLLFQFAGTVPVYEAVMPAQPQQTFVATSTAPVSTSPIYMQPMPQYGQPVPQMGHPMGTTLVQAMSVQQAYPYGYGYQQQKTEGPLKRFLRGAADGFMLGTMGWMG</sequence>
<protein>
    <submittedName>
        <fullName evidence="3">DAZ-associated protein 2</fullName>
    </submittedName>
</protein>
<name>A0A0N4Y4G5_NIPBR</name>
<evidence type="ECO:0000313" key="1">
    <source>
        <dbReference type="EMBL" id="VDL74374.1"/>
    </source>
</evidence>
<proteinExistence type="predicted"/>
<gene>
    <name evidence="1" type="ORF">NBR_LOCUS10785</name>
</gene>
<evidence type="ECO:0000313" key="2">
    <source>
        <dbReference type="Proteomes" id="UP000271162"/>
    </source>
</evidence>
<organism evidence="3">
    <name type="scientific">Nippostrongylus brasiliensis</name>
    <name type="common">Rat hookworm</name>
    <dbReference type="NCBI Taxonomy" id="27835"/>
    <lineage>
        <taxon>Eukaryota</taxon>
        <taxon>Metazoa</taxon>
        <taxon>Ecdysozoa</taxon>
        <taxon>Nematoda</taxon>
        <taxon>Chromadorea</taxon>
        <taxon>Rhabditida</taxon>
        <taxon>Rhabditina</taxon>
        <taxon>Rhabditomorpha</taxon>
        <taxon>Strongyloidea</taxon>
        <taxon>Heligmosomidae</taxon>
        <taxon>Nippostrongylus</taxon>
    </lineage>
</organism>